<comment type="caution">
    <text evidence="2">The sequence shown here is derived from an EMBL/GenBank/DDBJ whole genome shotgun (WGS) entry which is preliminary data.</text>
</comment>
<gene>
    <name evidence="2" type="ORF">RND71_043781</name>
</gene>
<dbReference type="AlphaFoldDB" id="A0AAE1QPD4"/>
<dbReference type="Proteomes" id="UP001291623">
    <property type="component" value="Unassembled WGS sequence"/>
</dbReference>
<dbReference type="PANTHER" id="PTHR36344:SF1">
    <property type="entry name" value="RX N-TERMINAL DOMAIN-CONTAINING PROTEIN"/>
    <property type="match status" value="1"/>
</dbReference>
<reference evidence="2" key="1">
    <citation type="submission" date="2023-12" db="EMBL/GenBank/DDBJ databases">
        <title>Genome assembly of Anisodus tanguticus.</title>
        <authorList>
            <person name="Wang Y.-J."/>
        </authorList>
    </citation>
    <scope>NUCLEOTIDE SEQUENCE</scope>
    <source>
        <strain evidence="2">KB-2021</strain>
        <tissue evidence="2">Leaf</tissue>
    </source>
</reference>
<feature type="region of interest" description="Disordered" evidence="1">
    <location>
        <begin position="1"/>
        <end position="53"/>
    </location>
</feature>
<sequence length="112" mass="12552">MAFAVRGIAGETPDLGHSMLPGSSHQPHEPQDDEDSPSSRKRKEEKLQSEQRLGLFWEHLPPLDPEAVANMMQQIRNHIRGLEERKAFCPPGTKGTNCAGRPHSFGFPERVE</sequence>
<proteinExistence type="predicted"/>
<accession>A0AAE1QPD4</accession>
<feature type="region of interest" description="Disordered" evidence="1">
    <location>
        <begin position="88"/>
        <end position="112"/>
    </location>
</feature>
<evidence type="ECO:0000313" key="3">
    <source>
        <dbReference type="Proteomes" id="UP001291623"/>
    </source>
</evidence>
<dbReference type="EMBL" id="JAVYJV010000025">
    <property type="protein sequence ID" value="KAK4337454.1"/>
    <property type="molecule type" value="Genomic_DNA"/>
</dbReference>
<evidence type="ECO:0000256" key="1">
    <source>
        <dbReference type="SAM" id="MobiDB-lite"/>
    </source>
</evidence>
<evidence type="ECO:0000313" key="2">
    <source>
        <dbReference type="EMBL" id="KAK4337454.1"/>
    </source>
</evidence>
<dbReference type="PANTHER" id="PTHR36344">
    <property type="entry name" value="RX N-TERMINAL DOMAIN-CONTAINING PROTEIN"/>
    <property type="match status" value="1"/>
</dbReference>
<keyword evidence="3" id="KW-1185">Reference proteome</keyword>
<name>A0AAE1QPD4_9SOLA</name>
<protein>
    <submittedName>
        <fullName evidence="2">Uncharacterized protein</fullName>
    </submittedName>
</protein>
<organism evidence="2 3">
    <name type="scientific">Anisodus tanguticus</name>
    <dbReference type="NCBI Taxonomy" id="243964"/>
    <lineage>
        <taxon>Eukaryota</taxon>
        <taxon>Viridiplantae</taxon>
        <taxon>Streptophyta</taxon>
        <taxon>Embryophyta</taxon>
        <taxon>Tracheophyta</taxon>
        <taxon>Spermatophyta</taxon>
        <taxon>Magnoliopsida</taxon>
        <taxon>eudicotyledons</taxon>
        <taxon>Gunneridae</taxon>
        <taxon>Pentapetalae</taxon>
        <taxon>asterids</taxon>
        <taxon>lamiids</taxon>
        <taxon>Solanales</taxon>
        <taxon>Solanaceae</taxon>
        <taxon>Solanoideae</taxon>
        <taxon>Hyoscyameae</taxon>
        <taxon>Anisodus</taxon>
    </lineage>
</organism>